<evidence type="ECO:0000256" key="1">
    <source>
        <dbReference type="SAM" id="MobiDB-lite"/>
    </source>
</evidence>
<dbReference type="EMBL" id="SWMS01000059">
    <property type="protein sequence ID" value="TKG58049.1"/>
    <property type="molecule type" value="Genomic_DNA"/>
</dbReference>
<dbReference type="Proteomes" id="UP000309992">
    <property type="component" value="Unassembled WGS sequence"/>
</dbReference>
<proteinExistence type="predicted"/>
<gene>
    <name evidence="2" type="ORF">FCN18_38480</name>
</gene>
<evidence type="ECO:0000313" key="2">
    <source>
        <dbReference type="EMBL" id="TKG58049.1"/>
    </source>
</evidence>
<evidence type="ECO:0000313" key="3">
    <source>
        <dbReference type="Proteomes" id="UP000309992"/>
    </source>
</evidence>
<comment type="caution">
    <text evidence="2">The sequence shown here is derived from an EMBL/GenBank/DDBJ whole genome shotgun (WGS) entry which is preliminary data.</text>
</comment>
<name>A0ABY2RS63_9PSEU</name>
<keyword evidence="3" id="KW-1185">Reference proteome</keyword>
<reference evidence="2 3" key="1">
    <citation type="journal article" date="2015" name="Antonie Van Leeuwenhoek">
        <title>Prauserella endophytica sp. nov., an endophytic actinobacterium isolated from Tamarix taklamakanensis.</title>
        <authorList>
            <person name="Liu J.M."/>
            <person name="Habden X."/>
            <person name="Guo L."/>
            <person name="Tuo L."/>
            <person name="Jiang Z.K."/>
            <person name="Liu S.W."/>
            <person name="Liu X.F."/>
            <person name="Chen L."/>
            <person name="Li R.F."/>
            <person name="Zhang Y.Q."/>
            <person name="Sun C.H."/>
        </authorList>
    </citation>
    <scope>NUCLEOTIDE SEQUENCE [LARGE SCALE GENOMIC DNA]</scope>
    <source>
        <strain evidence="2 3">CGMCC 4.7182</strain>
    </source>
</reference>
<accession>A0ABY2RS63</accession>
<dbReference type="RefSeq" id="WP_137097533.1">
    <property type="nucleotide sequence ID" value="NZ_SWMS01000059.1"/>
</dbReference>
<protein>
    <submittedName>
        <fullName evidence="2">Uncharacterized protein</fullName>
    </submittedName>
</protein>
<organism evidence="2 3">
    <name type="scientific">Prauserella endophytica</name>
    <dbReference type="NCBI Taxonomy" id="1592324"/>
    <lineage>
        <taxon>Bacteria</taxon>
        <taxon>Bacillati</taxon>
        <taxon>Actinomycetota</taxon>
        <taxon>Actinomycetes</taxon>
        <taxon>Pseudonocardiales</taxon>
        <taxon>Pseudonocardiaceae</taxon>
        <taxon>Prauserella</taxon>
        <taxon>Prauserella coralliicola group</taxon>
    </lineage>
</organism>
<sequence length="63" mass="6594">MVALAVETGIPPSVWADESERDIITAVAILEEREKAASRGKSTRSARREPGAGGPTEGMQLSG</sequence>
<feature type="region of interest" description="Disordered" evidence="1">
    <location>
        <begin position="34"/>
        <end position="63"/>
    </location>
</feature>